<protein>
    <submittedName>
        <fullName evidence="6">Chorismate-binding protein</fullName>
    </submittedName>
</protein>
<sequence length="426" mass="45218">MATDSTAELTAPATRVPQQAPGQIELGRAQPYIRTRQPGGRDPLALVTRLARDGGFDESAVYERNGRWWFAGGAAAVLTVSERTVAIGTDGGTFGLPWTGSPAAQLHALTRMLPVADWRLYGWAAYDFALAAARIRTGRELPPVLARFTVPRVEVAADGHGLDIRALDAADLSRVLDTAARHDPVTRPAWPVDPEAGDPEAYRAAVRDTLHRIRDGELGRAHLSRRVPVPHDVDFPATYLRGRAAGGPARSFLLDTPGLRAAGFGPEAAVEVTADGCVTARWSARSFRRDLDPLGEFTVVAGSAPHDGRLSGRLSGRLHEGRTAWDALVALVPAATASGTPRSAAFQVIADHEDSPRGLYSGAVVRATSAGDLDAAPVLRAVYTQGGRTWLRAGACLAADSDPGRAYRETRAELAFVAPHVVPAVP</sequence>
<dbReference type="GO" id="GO:0000162">
    <property type="term" value="P:L-tryptophan biosynthetic process"/>
    <property type="evidence" value="ECO:0007669"/>
    <property type="project" value="TreeGrafter"/>
</dbReference>
<dbReference type="AlphaFoldDB" id="A0AA41U7Z5"/>
<organism evidence="6 7">
    <name type="scientific">Yinghuangia soli</name>
    <dbReference type="NCBI Taxonomy" id="2908204"/>
    <lineage>
        <taxon>Bacteria</taxon>
        <taxon>Bacillati</taxon>
        <taxon>Actinomycetota</taxon>
        <taxon>Actinomycetes</taxon>
        <taxon>Kitasatosporales</taxon>
        <taxon>Streptomycetaceae</taxon>
        <taxon>Yinghuangia</taxon>
    </lineage>
</organism>
<dbReference type="EMBL" id="JAKFHA010000033">
    <property type="protein sequence ID" value="MCF2532409.1"/>
    <property type="molecule type" value="Genomic_DNA"/>
</dbReference>
<keyword evidence="2" id="KW-0479">Metal-binding</keyword>
<feature type="domain" description="Chorismate-utilising enzyme C-terminal" evidence="5">
    <location>
        <begin position="310"/>
        <end position="411"/>
    </location>
</feature>
<keyword evidence="3" id="KW-0460">Magnesium</keyword>
<gene>
    <name evidence="6" type="ORF">LZ495_35065</name>
</gene>
<evidence type="ECO:0000256" key="4">
    <source>
        <dbReference type="ARBA" id="ARBA00023239"/>
    </source>
</evidence>
<dbReference type="GO" id="GO:0046872">
    <property type="term" value="F:metal ion binding"/>
    <property type="evidence" value="ECO:0007669"/>
    <property type="project" value="UniProtKB-KW"/>
</dbReference>
<accession>A0AA41U7Z5</accession>
<evidence type="ECO:0000313" key="7">
    <source>
        <dbReference type="Proteomes" id="UP001165378"/>
    </source>
</evidence>
<dbReference type="GO" id="GO:0016829">
    <property type="term" value="F:lyase activity"/>
    <property type="evidence" value="ECO:0007669"/>
    <property type="project" value="UniProtKB-KW"/>
</dbReference>
<keyword evidence="7" id="KW-1185">Reference proteome</keyword>
<name>A0AA41U7Z5_9ACTN</name>
<dbReference type="PANTHER" id="PTHR11236">
    <property type="entry name" value="AMINOBENZOATE/ANTHRANILATE SYNTHASE"/>
    <property type="match status" value="1"/>
</dbReference>
<dbReference type="InterPro" id="IPR019999">
    <property type="entry name" value="Anth_synth_I-like"/>
</dbReference>
<comment type="cofactor">
    <cofactor evidence="1">
        <name>Mg(2+)</name>
        <dbReference type="ChEBI" id="CHEBI:18420"/>
    </cofactor>
</comment>
<reference evidence="6" key="1">
    <citation type="submission" date="2022-01" db="EMBL/GenBank/DDBJ databases">
        <title>Genome-Based Taxonomic Classification of the Phylum Actinobacteria.</title>
        <authorList>
            <person name="Gao Y."/>
        </authorList>
    </citation>
    <scope>NUCLEOTIDE SEQUENCE</scope>
    <source>
        <strain evidence="6">KLBMP 8922</strain>
    </source>
</reference>
<dbReference type="InterPro" id="IPR015890">
    <property type="entry name" value="Chorismate_C"/>
</dbReference>
<dbReference type="RefSeq" id="WP_235057188.1">
    <property type="nucleotide sequence ID" value="NZ_JAKFHA010000033.1"/>
</dbReference>
<dbReference type="InterPro" id="IPR005801">
    <property type="entry name" value="ADC_synthase"/>
</dbReference>
<proteinExistence type="predicted"/>
<dbReference type="Pfam" id="PF00425">
    <property type="entry name" value="Chorismate_bind"/>
    <property type="match status" value="2"/>
</dbReference>
<evidence type="ECO:0000313" key="6">
    <source>
        <dbReference type="EMBL" id="MCF2532409.1"/>
    </source>
</evidence>
<comment type="caution">
    <text evidence="6">The sequence shown here is derived from an EMBL/GenBank/DDBJ whole genome shotgun (WGS) entry which is preliminary data.</text>
</comment>
<evidence type="ECO:0000256" key="2">
    <source>
        <dbReference type="ARBA" id="ARBA00022723"/>
    </source>
</evidence>
<dbReference type="SUPFAM" id="SSF56322">
    <property type="entry name" value="ADC synthase"/>
    <property type="match status" value="1"/>
</dbReference>
<evidence type="ECO:0000256" key="1">
    <source>
        <dbReference type="ARBA" id="ARBA00001946"/>
    </source>
</evidence>
<dbReference type="Proteomes" id="UP001165378">
    <property type="component" value="Unassembled WGS sequence"/>
</dbReference>
<evidence type="ECO:0000259" key="5">
    <source>
        <dbReference type="Pfam" id="PF00425"/>
    </source>
</evidence>
<dbReference type="Gene3D" id="3.60.120.10">
    <property type="entry name" value="Anthranilate synthase"/>
    <property type="match status" value="2"/>
</dbReference>
<dbReference type="PANTHER" id="PTHR11236:SF48">
    <property type="entry name" value="ISOCHORISMATE SYNTHASE MENF"/>
    <property type="match status" value="1"/>
</dbReference>
<feature type="domain" description="Chorismate-utilising enzyme C-terminal" evidence="5">
    <location>
        <begin position="199"/>
        <end position="279"/>
    </location>
</feature>
<keyword evidence="4" id="KW-0456">Lyase</keyword>
<evidence type="ECO:0000256" key="3">
    <source>
        <dbReference type="ARBA" id="ARBA00022842"/>
    </source>
</evidence>